<feature type="signal peptide" evidence="2">
    <location>
        <begin position="1"/>
        <end position="17"/>
    </location>
</feature>
<feature type="chain" id="PRO_5032998940" evidence="2">
    <location>
        <begin position="18"/>
        <end position="772"/>
    </location>
</feature>
<feature type="compositionally biased region" description="Low complexity" evidence="1">
    <location>
        <begin position="219"/>
        <end position="230"/>
    </location>
</feature>
<reference evidence="3" key="1">
    <citation type="submission" date="2021-02" db="EMBL/GenBank/DDBJ databases">
        <title>First Annotated Genome of the Yellow-green Alga Tribonema minus.</title>
        <authorList>
            <person name="Mahan K.M."/>
        </authorList>
    </citation>
    <scope>NUCLEOTIDE SEQUENCE</scope>
    <source>
        <strain evidence="3">UTEX B ZZ1240</strain>
    </source>
</reference>
<organism evidence="3 4">
    <name type="scientific">Tribonema minus</name>
    <dbReference type="NCBI Taxonomy" id="303371"/>
    <lineage>
        <taxon>Eukaryota</taxon>
        <taxon>Sar</taxon>
        <taxon>Stramenopiles</taxon>
        <taxon>Ochrophyta</taxon>
        <taxon>PX clade</taxon>
        <taxon>Xanthophyceae</taxon>
        <taxon>Tribonematales</taxon>
        <taxon>Tribonemataceae</taxon>
        <taxon>Tribonema</taxon>
    </lineage>
</organism>
<sequence>MLCMLLLLLLLPVCTQTQSGAVFASSPCHQPLTTPPTRRQPGGPRGGPDSSTTPFPQPSPFRRPHAHVPGGPLCVPLHAHAVAAERSMRMLWQRSTKSPDAPVPDRIIGLAGSCSNKVLGSKTFTEVIRKLGMCHFAIPKWGPDSIRNDFVTATFREAYSAHHTGGGHGAAQELLVGRMNDIHSSLDAAISNQCVRNAHTSFLRPPKSSNVNNGGRYGSTTNSDDTTAADVGDDTDKFRRGAGGVDPTIAALLVALVKDAGRNRAGGEPYQLLESKEIKDTILNHRFWRECRYPENYLQGRQEAVADLMERDKLNSFWNVHMRTVEKGVRNPYHAGDLIVVLQAVPQKRASDKYAMSMGMVGRDAEGVMHIEGVDALNPVNTPRKPLVLQEESGMDRLRVWRPAGYEWAIYHHDANLLSQTAMTEIVQVAPAWAQPKGRFPGHHKMGPGDYVTVSAEEQLLLVPTHTLTPLVLPKGAQVRFALAAGDTQTHCGTVVEDFVAASDKLFVNYLDAINPYVWVRDNDGGRTWQDNHQVMHAHRLGSARTLRAVAVAAGTTLIHAVHAHRSRSARTLKAVAVGVVTTVTCTVHAHRSGSASTLQAVAVAVVVMTMMAVQTRMLMRVATDPRVTAVEMQEAGRVIGLHGVRRADQAVVVVTTAVRLEMAAVLGPRENSEGKSEVEVDALADNAEFGAMSRTNTVATQIIKEIKGITHPTLYFSEEPPDANTEYKNVENKVVSSRAYSAAVSMPLRALPMAAFPALYASNIADPAPAR</sequence>
<evidence type="ECO:0000256" key="1">
    <source>
        <dbReference type="SAM" id="MobiDB-lite"/>
    </source>
</evidence>
<feature type="region of interest" description="Disordered" evidence="1">
    <location>
        <begin position="25"/>
        <end position="67"/>
    </location>
</feature>
<feature type="region of interest" description="Disordered" evidence="1">
    <location>
        <begin position="201"/>
        <end position="230"/>
    </location>
</feature>
<name>A0A835ZCA6_9STRA</name>
<dbReference type="Proteomes" id="UP000664859">
    <property type="component" value="Unassembled WGS sequence"/>
</dbReference>
<keyword evidence="4" id="KW-1185">Reference proteome</keyword>
<gene>
    <name evidence="3" type="ORF">JKP88DRAFT_243117</name>
</gene>
<evidence type="ECO:0000313" key="4">
    <source>
        <dbReference type="Proteomes" id="UP000664859"/>
    </source>
</evidence>
<dbReference type="EMBL" id="JAFCMP010000035">
    <property type="protein sequence ID" value="KAG5190423.1"/>
    <property type="molecule type" value="Genomic_DNA"/>
</dbReference>
<feature type="compositionally biased region" description="Low complexity" evidence="1">
    <location>
        <begin position="30"/>
        <end position="54"/>
    </location>
</feature>
<keyword evidence="2" id="KW-0732">Signal</keyword>
<evidence type="ECO:0000256" key="2">
    <source>
        <dbReference type="SAM" id="SignalP"/>
    </source>
</evidence>
<evidence type="ECO:0000313" key="3">
    <source>
        <dbReference type="EMBL" id="KAG5190423.1"/>
    </source>
</evidence>
<proteinExistence type="predicted"/>
<accession>A0A835ZCA6</accession>
<dbReference type="AlphaFoldDB" id="A0A835ZCA6"/>
<comment type="caution">
    <text evidence="3">The sequence shown here is derived from an EMBL/GenBank/DDBJ whole genome shotgun (WGS) entry which is preliminary data.</text>
</comment>
<protein>
    <submittedName>
        <fullName evidence="3">Uncharacterized protein</fullName>
    </submittedName>
</protein>